<comment type="function">
    <text evidence="10">Catalyzes the NADPH-dependent reduction of ketopantoate into pantoic acid.</text>
</comment>
<comment type="catalytic activity">
    <reaction evidence="9">
        <text>(R)-pantoate + NAD(+) = 2-dehydropantoate + NADH + H(+)</text>
        <dbReference type="Rhea" id="RHEA:61292"/>
        <dbReference type="ChEBI" id="CHEBI:11561"/>
        <dbReference type="ChEBI" id="CHEBI:15378"/>
        <dbReference type="ChEBI" id="CHEBI:15980"/>
        <dbReference type="ChEBI" id="CHEBI:57540"/>
        <dbReference type="ChEBI" id="CHEBI:57945"/>
    </reaction>
    <physiologicalReaction direction="right-to-left" evidence="9">
        <dbReference type="Rhea" id="RHEA:61294"/>
    </physiologicalReaction>
</comment>
<dbReference type="InterPro" id="IPR013752">
    <property type="entry name" value="KPA_reductase"/>
</dbReference>
<dbReference type="InterPro" id="IPR013332">
    <property type="entry name" value="KPR_N"/>
</dbReference>
<dbReference type="EC" id="1.1.1.169" evidence="3 10"/>
<evidence type="ECO:0000313" key="16">
    <source>
        <dbReference type="Proteomes" id="UP000326302"/>
    </source>
</evidence>
<dbReference type="PANTHER" id="PTHR43765">
    <property type="entry name" value="2-DEHYDROPANTOATE 2-REDUCTASE-RELATED"/>
    <property type="match status" value="1"/>
</dbReference>
<dbReference type="Pfam" id="PF08546">
    <property type="entry name" value="ApbA_C"/>
    <property type="match status" value="1"/>
</dbReference>
<evidence type="ECO:0000256" key="4">
    <source>
        <dbReference type="ARBA" id="ARBA00022857"/>
    </source>
</evidence>
<keyword evidence="6 10" id="KW-0560">Oxidoreductase</keyword>
<dbReference type="SUPFAM" id="SSF48179">
    <property type="entry name" value="6-phosphogluconate dehydrogenase C-terminal domain-like"/>
    <property type="match status" value="1"/>
</dbReference>
<dbReference type="GO" id="GO:0008677">
    <property type="term" value="F:2-dehydropantoate 2-reductase activity"/>
    <property type="evidence" value="ECO:0007669"/>
    <property type="project" value="UniProtKB-EC"/>
</dbReference>
<dbReference type="RefSeq" id="WP_152119532.1">
    <property type="nucleotide sequence ID" value="NZ_QJOW01000002.1"/>
</dbReference>
<keyword evidence="4 10" id="KW-0521">NADP</keyword>
<dbReference type="Proteomes" id="UP000326207">
    <property type="component" value="Unassembled WGS sequence"/>
</dbReference>
<dbReference type="GO" id="GO:0015940">
    <property type="term" value="P:pantothenate biosynthetic process"/>
    <property type="evidence" value="ECO:0007669"/>
    <property type="project" value="InterPro"/>
</dbReference>
<comment type="pathway">
    <text evidence="1 10">Cofactor biosynthesis; coenzyme A biosynthesis.</text>
</comment>
<evidence type="ECO:0000259" key="12">
    <source>
        <dbReference type="Pfam" id="PF08546"/>
    </source>
</evidence>
<proteinExistence type="inferred from homology"/>
<dbReference type="Gene3D" id="3.40.50.720">
    <property type="entry name" value="NAD(P)-binding Rossmann-like Domain"/>
    <property type="match status" value="1"/>
</dbReference>
<dbReference type="InterPro" id="IPR008927">
    <property type="entry name" value="6-PGluconate_DH-like_C_sf"/>
</dbReference>
<dbReference type="InterPro" id="IPR003710">
    <property type="entry name" value="ApbA"/>
</dbReference>
<evidence type="ECO:0000256" key="8">
    <source>
        <dbReference type="ARBA" id="ARBA00047506"/>
    </source>
</evidence>
<dbReference type="UniPathway" id="UPA00241"/>
<feature type="domain" description="Ketopantoate reductase N-terminal" evidence="11">
    <location>
        <begin position="3"/>
        <end position="143"/>
    </location>
</feature>
<keyword evidence="5 10" id="KW-0173">Coenzyme A biosynthesis</keyword>
<gene>
    <name evidence="13" type="ORF">DMP03_04540</name>
    <name evidence="14" type="ORF">DP108_02975</name>
</gene>
<protein>
    <recommendedName>
        <fullName evidence="3 10">2-dehydropantoate 2-reductase</fullName>
        <ecNumber evidence="3 10">1.1.1.169</ecNumber>
    </recommendedName>
    <alternativeName>
        <fullName evidence="7 10">Ketopantoate reductase</fullName>
    </alternativeName>
</protein>
<dbReference type="Pfam" id="PF02558">
    <property type="entry name" value="ApbA"/>
    <property type="match status" value="1"/>
</dbReference>
<dbReference type="InterPro" id="IPR036291">
    <property type="entry name" value="NAD(P)-bd_dom_sf"/>
</dbReference>
<dbReference type="GO" id="GO:0050661">
    <property type="term" value="F:NADP binding"/>
    <property type="evidence" value="ECO:0007669"/>
    <property type="project" value="TreeGrafter"/>
</dbReference>
<dbReference type="NCBIfam" id="TIGR00745">
    <property type="entry name" value="apbA_panE"/>
    <property type="match status" value="1"/>
</dbReference>
<comment type="caution">
    <text evidence="13">The sequence shown here is derived from an EMBL/GenBank/DDBJ whole genome shotgun (WGS) entry which is preliminary data.</text>
</comment>
<dbReference type="AlphaFoldDB" id="A0A5N5UD52"/>
<evidence type="ECO:0000256" key="9">
    <source>
        <dbReference type="ARBA" id="ARBA00048196"/>
    </source>
</evidence>
<dbReference type="SUPFAM" id="SSF51735">
    <property type="entry name" value="NAD(P)-binding Rossmann-fold domains"/>
    <property type="match status" value="1"/>
</dbReference>
<dbReference type="PANTHER" id="PTHR43765:SF2">
    <property type="entry name" value="2-DEHYDROPANTOATE 2-REDUCTASE"/>
    <property type="match status" value="1"/>
</dbReference>
<dbReference type="EMBL" id="QJOW01000002">
    <property type="protein sequence ID" value="KAB7516644.1"/>
    <property type="molecule type" value="Genomic_DNA"/>
</dbReference>
<dbReference type="OrthoDB" id="201845at2157"/>
<dbReference type="InterPro" id="IPR013328">
    <property type="entry name" value="6PGD_dom2"/>
</dbReference>
<evidence type="ECO:0000256" key="10">
    <source>
        <dbReference type="RuleBase" id="RU362068"/>
    </source>
</evidence>
<evidence type="ECO:0000259" key="11">
    <source>
        <dbReference type="Pfam" id="PF02558"/>
    </source>
</evidence>
<evidence type="ECO:0000256" key="3">
    <source>
        <dbReference type="ARBA" id="ARBA00013014"/>
    </source>
</evidence>
<evidence type="ECO:0000256" key="7">
    <source>
        <dbReference type="ARBA" id="ARBA00032024"/>
    </source>
</evidence>
<dbReference type="InterPro" id="IPR050838">
    <property type="entry name" value="Ketopantoate_reductase"/>
</dbReference>
<accession>A0A5N5UD52</accession>
<comment type="similarity">
    <text evidence="2 10">Belongs to the ketopantoate reductase family.</text>
</comment>
<dbReference type="GO" id="GO:0005737">
    <property type="term" value="C:cytoplasm"/>
    <property type="evidence" value="ECO:0007669"/>
    <property type="project" value="TreeGrafter"/>
</dbReference>
<reference evidence="15 16" key="1">
    <citation type="submission" date="2019-10" db="EMBL/GenBank/DDBJ databases">
        <title>Unraveling microbial dark matter from salterns through culturing: the case of the genus Halosegnis.</title>
        <authorList>
            <person name="Duran-Viseras A."/>
            <person name="Andrei A.-S."/>
            <person name="Vera-Gargallo B."/>
            <person name="Ghai R."/>
            <person name="Sanchez-Porro C."/>
            <person name="Ventosa A."/>
        </authorList>
    </citation>
    <scope>NUCLEOTIDE SEQUENCE [LARGE SCALE GENOMIC DNA]</scope>
    <source>
        <strain evidence="13 16">F17-44</strain>
        <strain evidence="14 15">F19-13</strain>
    </source>
</reference>
<evidence type="ECO:0000313" key="14">
    <source>
        <dbReference type="EMBL" id="KAB7520225.1"/>
    </source>
</evidence>
<dbReference type="Proteomes" id="UP000326302">
    <property type="component" value="Unassembled WGS sequence"/>
</dbReference>
<dbReference type="Gene3D" id="1.10.1040.10">
    <property type="entry name" value="N-(1-d-carboxylethyl)-l-norvaline Dehydrogenase, domain 2"/>
    <property type="match status" value="1"/>
</dbReference>
<sequence length="294" mass="30133">MHVAVVGAGSLGSLLGGLLAREHRVTLVGRDPHVSAIREHGLRVTGVVDLTISPDADTTAPARCDLALVTTKAFDTAGAAATLADTDAGCVVSLQNGLGNETVLRDRLDCPVLAGTCTYGARRSDPGVVACTGEGTVTVGDPDGGPSEWADRVADAFTAADIDATASDEMPLLVWQKLAVNVGINATTALARTENGALLDGPASSVAAAAARETATVARSEGVDLADETATDAVERVARNTRANRSSMLQDIDARRRTEVDAIVGPVADHAEPTPVAATLAGLLRAWEAERGLR</sequence>
<comment type="catalytic activity">
    <reaction evidence="8">
        <text>(R)-pantoate + NADP(+) = 2-dehydropantoate + NADPH + H(+)</text>
        <dbReference type="Rhea" id="RHEA:16233"/>
        <dbReference type="ChEBI" id="CHEBI:11561"/>
        <dbReference type="ChEBI" id="CHEBI:15378"/>
        <dbReference type="ChEBI" id="CHEBI:15980"/>
        <dbReference type="ChEBI" id="CHEBI:57783"/>
        <dbReference type="ChEBI" id="CHEBI:58349"/>
        <dbReference type="EC" id="1.1.1.169"/>
    </reaction>
    <physiologicalReaction direction="right-to-left" evidence="8">
        <dbReference type="Rhea" id="RHEA:16235"/>
    </physiologicalReaction>
</comment>
<evidence type="ECO:0000256" key="6">
    <source>
        <dbReference type="ARBA" id="ARBA00023002"/>
    </source>
</evidence>
<dbReference type="GO" id="GO:0015937">
    <property type="term" value="P:coenzyme A biosynthetic process"/>
    <property type="evidence" value="ECO:0007669"/>
    <property type="project" value="UniProtKB-UniPathway"/>
</dbReference>
<evidence type="ECO:0000256" key="1">
    <source>
        <dbReference type="ARBA" id="ARBA00004724"/>
    </source>
</evidence>
<feature type="domain" description="Ketopantoate reductase C-terminal" evidence="12">
    <location>
        <begin position="174"/>
        <end position="286"/>
    </location>
</feature>
<evidence type="ECO:0000256" key="5">
    <source>
        <dbReference type="ARBA" id="ARBA00022993"/>
    </source>
</evidence>
<evidence type="ECO:0000313" key="15">
    <source>
        <dbReference type="Proteomes" id="UP000326207"/>
    </source>
</evidence>
<organism evidence="13 16">
    <name type="scientific">Halosegnis rubeus</name>
    <dbReference type="NCBI Taxonomy" id="2212850"/>
    <lineage>
        <taxon>Archaea</taxon>
        <taxon>Methanobacteriati</taxon>
        <taxon>Methanobacteriota</taxon>
        <taxon>Stenosarchaea group</taxon>
        <taxon>Halobacteria</taxon>
        <taxon>Halobacteriales</taxon>
        <taxon>Natronomonadaceae</taxon>
        <taxon>Halosegnis</taxon>
    </lineage>
</organism>
<evidence type="ECO:0000313" key="13">
    <source>
        <dbReference type="EMBL" id="KAB7516644.1"/>
    </source>
</evidence>
<accession>A0A5N5URX9</accession>
<name>A0A5N5UD52_9EURY</name>
<evidence type="ECO:0000256" key="2">
    <source>
        <dbReference type="ARBA" id="ARBA00007870"/>
    </source>
</evidence>
<dbReference type="EMBL" id="QMDY01000001">
    <property type="protein sequence ID" value="KAB7520225.1"/>
    <property type="molecule type" value="Genomic_DNA"/>
</dbReference>